<dbReference type="InterPro" id="IPR036097">
    <property type="entry name" value="HisK_dim/P_sf"/>
</dbReference>
<dbReference type="InterPro" id="IPR004358">
    <property type="entry name" value="Sig_transdc_His_kin-like_C"/>
</dbReference>
<dbReference type="InterPro" id="IPR001789">
    <property type="entry name" value="Sig_transdc_resp-reg_receiver"/>
</dbReference>
<evidence type="ECO:0000256" key="4">
    <source>
        <dbReference type="ARBA" id="ARBA00023012"/>
    </source>
</evidence>
<evidence type="ECO:0000259" key="8">
    <source>
        <dbReference type="PROSITE" id="PS50109"/>
    </source>
</evidence>
<sequence length="1388" mass="158652">MIRNFIFLFLQFSIISAYCQNFNFRFNHLNVTKGLSTSNANSVFQDNKGFIWIATTNGLNRFNGYTCEVYKHIANDPTSLVEDDVKEIFQDSEQNIWIGTARGVNRYRREQNNFFIHDEVPRVRVDNFLEDHKKGMFCSSESDVYRYNRKQRLFERIGTVPSKEDIQELVVDKTGNIWVICHYTIFLLDVKTKRFIEQKQIKPLNYSHAFVDFENNLWLGGENGLHVYDHKNRDFKPYSKNHLFKNIIVSITEDEKHRLWVGTVNDGLYVLEKNRNNIHHYINNTAEPESLSSNSVNHIYSDNNNNIWISTYSGGVDLVTEKNFETYRGNATYANTLSSNLIASLCEDSQGNIWIGTDGGGLNKFNPQTKSFQHFRAKKGDPNTLSTDVVTSIVKDRNGSLWMGYWEGGLDNYNPSTGQFVRYKNKNAADTRPLLSQNVMYLFYDRRDNLWVQTLKGLMRFNSSTKDFENYASPRTDLTNYITSMYDEGNGKMWLGTWAGLNLLDVKTKKYTAFHHNDKDVNSLSNDKIYVIFVDSKNRFWIGTGNGLNLFDRQTKKFSGIYEEDGLPSDIIYGILEDKRGNLWLSTGYGLCRYNPETKAIKTFTAADGLQGNEYKQNAFLKLRNGNLVFGGTQGFSIFDPEEIDENKVPPPLVFTNFKIFNSPVTSFGEDSPLQKSITEAREIHLSHKQSVFTIEFSALNFITSQNNQYAYILEGFDTKWRYAGSQREATYTNLDPGRYIFKVKASNNDGVWNEKWESIEIVIHPPFWKTWWFRTSILLIVIGAAYSFYRYRLKAIQRQKKELEQQVEERTIELRKQSEVLQDVNMELKLQSDELQQQAEKLQAQAEELQAQSEELQLQSEMEQQARQDAEKANQAKSTFLATMSHEIRTPMNGVLGMASLLCETDLDKEQRDYAETIKNSGEALLNVINDILDFSKIESGNLELDPHHFSLRKCIEEVMDLFAIKTIQTGLDLVYLIDHKIPVQIFADSLRLRQILINLVGNSIKFTHKGEVYIGVSLTKQDGEDLELTFEVRDTGIGIPQDKLSRLFKAFSQVDSSTTRKYGGTGLGLVICERLAKIMGGEIDVSSSEGKGTSFKFNILCKVSNQADKNVVYAGLTGCEGKRVLIVDDNRTNLKILKTQLDHWKLTTTLSSSGEEALQVLGEHTFDLIISDMQMPEMDGITFTERVKTINAALPVILLSSIGDETQKRYSHLFSAILTKPVKQQQLFRAVQAQLTYQVPPLENQKEKAAVLLSEDFAEKHPLKILIAEDNLINQKLILKVLSKLGYQAKLANNGQEVLDMIKAEAFDVVLMDVQMPVMDGLEATRFIRENFEKQPLIVAMTANALVEDREICISAGMDEYVSKPIKLEELTRVLAEISKMSKNTA</sequence>
<dbReference type="CDD" id="cd17546">
    <property type="entry name" value="REC_hyHK_CKI1_RcsC-like"/>
    <property type="match status" value="2"/>
</dbReference>
<dbReference type="SUPFAM" id="SSF52172">
    <property type="entry name" value="CheY-like"/>
    <property type="match status" value="2"/>
</dbReference>
<gene>
    <name evidence="10" type="ORF">ACFSJU_05180</name>
</gene>
<feature type="domain" description="Response regulatory" evidence="9">
    <location>
        <begin position="1266"/>
        <end position="1381"/>
    </location>
</feature>
<dbReference type="PANTHER" id="PTHR45339:SF1">
    <property type="entry name" value="HYBRID SIGNAL TRANSDUCTION HISTIDINE KINASE J"/>
    <property type="match status" value="1"/>
</dbReference>
<evidence type="ECO:0000313" key="11">
    <source>
        <dbReference type="Proteomes" id="UP001597387"/>
    </source>
</evidence>
<dbReference type="SMART" id="SM00448">
    <property type="entry name" value="REC"/>
    <property type="match status" value="2"/>
</dbReference>
<dbReference type="SUPFAM" id="SSF63829">
    <property type="entry name" value="Calcium-dependent phosphotriesterase"/>
    <property type="match status" value="3"/>
</dbReference>
<dbReference type="Gene3D" id="3.40.50.2300">
    <property type="match status" value="2"/>
</dbReference>
<reference evidence="11" key="1">
    <citation type="journal article" date="2019" name="Int. J. Syst. Evol. Microbiol.">
        <title>The Global Catalogue of Microorganisms (GCM) 10K type strain sequencing project: providing services to taxonomists for standard genome sequencing and annotation.</title>
        <authorList>
            <consortium name="The Broad Institute Genomics Platform"/>
            <consortium name="The Broad Institute Genome Sequencing Center for Infectious Disease"/>
            <person name="Wu L."/>
            <person name="Ma J."/>
        </authorList>
    </citation>
    <scope>NUCLEOTIDE SEQUENCE [LARGE SCALE GENOMIC DNA]</scope>
    <source>
        <strain evidence="11">KCTC 42217</strain>
    </source>
</reference>
<dbReference type="InterPro" id="IPR011123">
    <property type="entry name" value="Y_Y_Y"/>
</dbReference>
<dbReference type="InterPro" id="IPR015943">
    <property type="entry name" value="WD40/YVTN_repeat-like_dom_sf"/>
</dbReference>
<feature type="coiled-coil region" evidence="6">
    <location>
        <begin position="787"/>
        <end position="874"/>
    </location>
</feature>
<dbReference type="Pfam" id="PF02518">
    <property type="entry name" value="HATPase_c"/>
    <property type="match status" value="1"/>
</dbReference>
<evidence type="ECO:0000256" key="1">
    <source>
        <dbReference type="ARBA" id="ARBA00000085"/>
    </source>
</evidence>
<dbReference type="Pfam" id="PF07495">
    <property type="entry name" value="Y_Y_Y"/>
    <property type="match status" value="1"/>
</dbReference>
<dbReference type="PRINTS" id="PR00344">
    <property type="entry name" value="BCTRLSENSOR"/>
</dbReference>
<feature type="chain" id="PRO_5047383987" description="histidine kinase" evidence="7">
    <location>
        <begin position="20"/>
        <end position="1388"/>
    </location>
</feature>
<dbReference type="SMART" id="SM00388">
    <property type="entry name" value="HisKA"/>
    <property type="match status" value="1"/>
</dbReference>
<dbReference type="PROSITE" id="PS50109">
    <property type="entry name" value="HIS_KIN"/>
    <property type="match status" value="1"/>
</dbReference>
<evidence type="ECO:0000256" key="7">
    <source>
        <dbReference type="SAM" id="SignalP"/>
    </source>
</evidence>
<keyword evidence="7" id="KW-0732">Signal</keyword>
<evidence type="ECO:0000256" key="5">
    <source>
        <dbReference type="PROSITE-ProRule" id="PRU00169"/>
    </source>
</evidence>
<evidence type="ECO:0000256" key="6">
    <source>
        <dbReference type="SAM" id="Coils"/>
    </source>
</evidence>
<feature type="modified residue" description="4-aspartylphosphate" evidence="5">
    <location>
        <position position="1174"/>
    </location>
</feature>
<dbReference type="SUPFAM" id="SSF55874">
    <property type="entry name" value="ATPase domain of HSP90 chaperone/DNA topoisomerase II/histidine kinase"/>
    <property type="match status" value="1"/>
</dbReference>
<dbReference type="InterPro" id="IPR005467">
    <property type="entry name" value="His_kinase_dom"/>
</dbReference>
<dbReference type="SUPFAM" id="SSF47384">
    <property type="entry name" value="Homodimeric domain of signal transducing histidine kinase"/>
    <property type="match status" value="1"/>
</dbReference>
<dbReference type="EC" id="2.7.13.3" evidence="2"/>
<comment type="catalytic activity">
    <reaction evidence="1">
        <text>ATP + protein L-histidine = ADP + protein N-phospho-L-histidine.</text>
        <dbReference type="EC" id="2.7.13.3"/>
    </reaction>
</comment>
<dbReference type="SMART" id="SM00387">
    <property type="entry name" value="HATPase_c"/>
    <property type="match status" value="1"/>
</dbReference>
<keyword evidence="4" id="KW-0902">Two-component regulatory system</keyword>
<dbReference type="Gene3D" id="2.60.40.10">
    <property type="entry name" value="Immunoglobulins"/>
    <property type="match status" value="1"/>
</dbReference>
<dbReference type="InterPro" id="IPR011006">
    <property type="entry name" value="CheY-like_superfamily"/>
</dbReference>
<dbReference type="Gene3D" id="1.10.287.130">
    <property type="match status" value="1"/>
</dbReference>
<keyword evidence="3 5" id="KW-0597">Phosphoprotein</keyword>
<evidence type="ECO:0000259" key="9">
    <source>
        <dbReference type="PROSITE" id="PS50110"/>
    </source>
</evidence>
<feature type="domain" description="Histidine kinase" evidence="8">
    <location>
        <begin position="884"/>
        <end position="1105"/>
    </location>
</feature>
<dbReference type="InterPro" id="IPR036890">
    <property type="entry name" value="HATPase_C_sf"/>
</dbReference>
<dbReference type="InterPro" id="IPR013783">
    <property type="entry name" value="Ig-like_fold"/>
</dbReference>
<keyword evidence="6" id="KW-0175">Coiled coil</keyword>
<feature type="domain" description="Response regulatory" evidence="9">
    <location>
        <begin position="1125"/>
        <end position="1237"/>
    </location>
</feature>
<keyword evidence="11" id="KW-1185">Reference proteome</keyword>
<dbReference type="InterPro" id="IPR003661">
    <property type="entry name" value="HisK_dim/P_dom"/>
</dbReference>
<dbReference type="EMBL" id="JBHUHZ010000001">
    <property type="protein sequence ID" value="MFD2161776.1"/>
    <property type="molecule type" value="Genomic_DNA"/>
</dbReference>
<feature type="modified residue" description="4-aspartylphosphate" evidence="5">
    <location>
        <position position="1315"/>
    </location>
</feature>
<dbReference type="Pfam" id="PF07494">
    <property type="entry name" value="Reg_prop"/>
    <property type="match status" value="5"/>
</dbReference>
<dbReference type="PANTHER" id="PTHR45339">
    <property type="entry name" value="HYBRID SIGNAL TRANSDUCTION HISTIDINE KINASE J"/>
    <property type="match status" value="1"/>
</dbReference>
<evidence type="ECO:0000256" key="3">
    <source>
        <dbReference type="ARBA" id="ARBA00022553"/>
    </source>
</evidence>
<dbReference type="CDD" id="cd00082">
    <property type="entry name" value="HisKA"/>
    <property type="match status" value="1"/>
</dbReference>
<dbReference type="CDD" id="cd16922">
    <property type="entry name" value="HATPase_EvgS-ArcB-TorS-like"/>
    <property type="match status" value="1"/>
</dbReference>
<dbReference type="InterPro" id="IPR011110">
    <property type="entry name" value="Reg_prop"/>
</dbReference>
<evidence type="ECO:0000256" key="2">
    <source>
        <dbReference type="ARBA" id="ARBA00012438"/>
    </source>
</evidence>
<organism evidence="10 11">
    <name type="scientific">Paradesertivirga mongoliensis</name>
    <dbReference type="NCBI Taxonomy" id="2100740"/>
    <lineage>
        <taxon>Bacteria</taxon>
        <taxon>Pseudomonadati</taxon>
        <taxon>Bacteroidota</taxon>
        <taxon>Sphingobacteriia</taxon>
        <taxon>Sphingobacteriales</taxon>
        <taxon>Sphingobacteriaceae</taxon>
        <taxon>Paradesertivirga</taxon>
    </lineage>
</organism>
<protein>
    <recommendedName>
        <fullName evidence="2">histidine kinase</fullName>
        <ecNumber evidence="2">2.7.13.3</ecNumber>
    </recommendedName>
</protein>
<name>A0ABW4ZJN1_9SPHI</name>
<dbReference type="Pfam" id="PF00072">
    <property type="entry name" value="Response_reg"/>
    <property type="match status" value="2"/>
</dbReference>
<evidence type="ECO:0000313" key="10">
    <source>
        <dbReference type="EMBL" id="MFD2161776.1"/>
    </source>
</evidence>
<dbReference type="Proteomes" id="UP001597387">
    <property type="component" value="Unassembled WGS sequence"/>
</dbReference>
<dbReference type="Gene3D" id="3.30.565.10">
    <property type="entry name" value="Histidine kinase-like ATPase, C-terminal domain"/>
    <property type="match status" value="1"/>
</dbReference>
<feature type="signal peptide" evidence="7">
    <location>
        <begin position="1"/>
        <end position="19"/>
    </location>
</feature>
<dbReference type="Gene3D" id="2.130.10.10">
    <property type="entry name" value="YVTN repeat-like/Quinoprotein amine dehydrogenase"/>
    <property type="match status" value="2"/>
</dbReference>
<dbReference type="RefSeq" id="WP_255898580.1">
    <property type="nucleotide sequence ID" value="NZ_JAFMZO010000001.1"/>
</dbReference>
<dbReference type="InterPro" id="IPR003594">
    <property type="entry name" value="HATPase_dom"/>
</dbReference>
<comment type="caution">
    <text evidence="10">The sequence shown here is derived from an EMBL/GenBank/DDBJ whole genome shotgun (WGS) entry which is preliminary data.</text>
</comment>
<proteinExistence type="predicted"/>
<accession>A0ABW4ZJN1</accession>
<dbReference type="PROSITE" id="PS50110">
    <property type="entry name" value="RESPONSE_REGULATORY"/>
    <property type="match status" value="2"/>
</dbReference>
<dbReference type="Pfam" id="PF00512">
    <property type="entry name" value="HisKA"/>
    <property type="match status" value="1"/>
</dbReference>